<dbReference type="Gene3D" id="1.10.1650.10">
    <property type="match status" value="1"/>
</dbReference>
<dbReference type="InterPro" id="IPR033935">
    <property type="entry name" value="Ribosomal_eL19_euk"/>
</dbReference>
<keyword evidence="2" id="KW-0433">Leucine-rich repeat</keyword>
<evidence type="ECO:0000256" key="1">
    <source>
        <dbReference type="ARBA" id="ARBA00011082"/>
    </source>
</evidence>
<evidence type="ECO:0000256" key="6">
    <source>
        <dbReference type="RuleBase" id="RU000574"/>
    </source>
</evidence>
<dbReference type="FunFam" id="1.10.1650.10:FF:000001">
    <property type="entry name" value="Ribosomal protein L19"/>
    <property type="match status" value="1"/>
</dbReference>
<dbReference type="GO" id="GO:0003723">
    <property type="term" value="F:RNA binding"/>
    <property type="evidence" value="ECO:0007669"/>
    <property type="project" value="InterPro"/>
</dbReference>
<comment type="similarity">
    <text evidence="1 6">Belongs to the eukaryotic ribosomal protein eL19 family.</text>
</comment>
<dbReference type="NCBIfam" id="NF006343">
    <property type="entry name" value="PRK08570.1"/>
    <property type="match status" value="1"/>
</dbReference>
<keyword evidence="10" id="KW-1185">Reference proteome</keyword>
<organism evidence="9 10">
    <name type="scientific">Mucor velutinosus</name>
    <dbReference type="NCBI Taxonomy" id="708070"/>
    <lineage>
        <taxon>Eukaryota</taxon>
        <taxon>Fungi</taxon>
        <taxon>Fungi incertae sedis</taxon>
        <taxon>Mucoromycota</taxon>
        <taxon>Mucoromycotina</taxon>
        <taxon>Mucoromycetes</taxon>
        <taxon>Mucorales</taxon>
        <taxon>Mucorineae</taxon>
        <taxon>Mucoraceae</taxon>
        <taxon>Mucor</taxon>
    </lineage>
</organism>
<dbReference type="InterPro" id="IPR039547">
    <property type="entry name" value="Ribosomal_eL19"/>
</dbReference>
<dbReference type="GeneID" id="89956043"/>
<dbReference type="SUPFAM" id="SSF48140">
    <property type="entry name" value="Ribosomal protein L19 (L19e)"/>
    <property type="match status" value="1"/>
</dbReference>
<feature type="region of interest" description="Disordered" evidence="7">
    <location>
        <begin position="481"/>
        <end position="501"/>
    </location>
</feature>
<dbReference type="SMART" id="SM00369">
    <property type="entry name" value="LRR_TYP"/>
    <property type="match status" value="2"/>
</dbReference>
<dbReference type="AlphaFoldDB" id="A0AAN7HR43"/>
<comment type="caution">
    <text evidence="9">The sequence shown here is derived from an EMBL/GenBank/DDBJ whole genome shotgun (WGS) entry which is preliminary data.</text>
</comment>
<dbReference type="Pfam" id="PF13855">
    <property type="entry name" value="LRR_8"/>
    <property type="match status" value="1"/>
</dbReference>
<dbReference type="GO" id="GO:0003735">
    <property type="term" value="F:structural constituent of ribosome"/>
    <property type="evidence" value="ECO:0007669"/>
    <property type="project" value="InterPro"/>
</dbReference>
<feature type="region of interest" description="Disordered" evidence="7">
    <location>
        <begin position="59"/>
        <end position="87"/>
    </location>
</feature>
<evidence type="ECO:0000313" key="9">
    <source>
        <dbReference type="EMBL" id="KAK4511145.1"/>
    </source>
</evidence>
<dbReference type="InterPro" id="IPR057259">
    <property type="entry name" value="Ribosomal_L19e"/>
</dbReference>
<dbReference type="SUPFAM" id="SSF52058">
    <property type="entry name" value="L domain-like"/>
    <property type="match status" value="1"/>
</dbReference>
<dbReference type="Gene3D" id="1.10.1200.240">
    <property type="match status" value="1"/>
</dbReference>
<dbReference type="Pfam" id="PF01280">
    <property type="entry name" value="Ribosomal_L19e"/>
    <property type="match status" value="1"/>
</dbReference>
<keyword evidence="4 6" id="KW-0689">Ribosomal protein</keyword>
<dbReference type="InterPro" id="IPR001611">
    <property type="entry name" value="Leu-rich_rpt"/>
</dbReference>
<accession>A0AAN7HR43</accession>
<dbReference type="RefSeq" id="XP_064677811.1">
    <property type="nucleotide sequence ID" value="XM_064831531.1"/>
</dbReference>
<gene>
    <name evidence="9" type="ORF">ATC70_012357</name>
</gene>
<dbReference type="InterPro" id="IPR003591">
    <property type="entry name" value="Leu-rich_rpt_typical-subtyp"/>
</dbReference>
<protein>
    <recommendedName>
        <fullName evidence="6">Ribosomal protein L19</fullName>
    </recommendedName>
</protein>
<reference evidence="9 10" key="1">
    <citation type="submission" date="2022-11" db="EMBL/GenBank/DDBJ databases">
        <title>Mucor velutinosus strain NIH1002 WGS.</title>
        <authorList>
            <person name="Subramanian P."/>
            <person name="Mullikin J.C."/>
            <person name="Segre J.A."/>
            <person name="Zelazny A.M."/>
        </authorList>
    </citation>
    <scope>NUCLEOTIDE SEQUENCE [LARGE SCALE GENOMIC DNA]</scope>
    <source>
        <strain evidence="9 10">NIH1002</strain>
    </source>
</reference>
<evidence type="ECO:0000259" key="8">
    <source>
        <dbReference type="SMART" id="SM01416"/>
    </source>
</evidence>
<dbReference type="PROSITE" id="PS00526">
    <property type="entry name" value="RIBOSOMAL_L19E"/>
    <property type="match status" value="1"/>
</dbReference>
<evidence type="ECO:0000313" key="10">
    <source>
        <dbReference type="Proteomes" id="UP001304243"/>
    </source>
</evidence>
<dbReference type="InterPro" id="IPR032675">
    <property type="entry name" value="LRR_dom_sf"/>
</dbReference>
<keyword evidence="5 6" id="KW-0687">Ribonucleoprotein</keyword>
<dbReference type="PROSITE" id="PS51450">
    <property type="entry name" value="LRR"/>
    <property type="match status" value="2"/>
</dbReference>
<dbReference type="InterPro" id="IPR000196">
    <property type="entry name" value="Ribosomal_eL19_dom"/>
</dbReference>
<dbReference type="GO" id="GO:0006412">
    <property type="term" value="P:translation"/>
    <property type="evidence" value="ECO:0007669"/>
    <property type="project" value="InterPro"/>
</dbReference>
<keyword evidence="3" id="KW-0677">Repeat</keyword>
<dbReference type="InterPro" id="IPR057260">
    <property type="entry name" value="Ribosomal_L19e_C"/>
</dbReference>
<feature type="compositionally biased region" description="Low complexity" evidence="7">
    <location>
        <begin position="59"/>
        <end position="73"/>
    </location>
</feature>
<dbReference type="PANTHER" id="PTHR10722">
    <property type="entry name" value="60S RIBOSOMAL PROTEIN L19"/>
    <property type="match status" value="1"/>
</dbReference>
<feature type="region of interest" description="Disordered" evidence="7">
    <location>
        <begin position="1"/>
        <end position="31"/>
    </location>
</feature>
<sequence length="501" mass="57399">MLYSSLQNGTYDPVDWNDTDASEDEDYLPQFPRQEQFPIAPSIKNYFLKADNEVFSASSLSSQSSSGESGFHSLENDQESDAEDRKRVRMNSLSWDINTRELFRRKLSTETPFDKVRRAIDATIDNGVDEADMSNIGLTEIPDEIGELQYVTVLHNDIVKAASLQVYLYNNELQSINPVLFRLRNLTVLSLRNNRLTAIPPEIALLENLVELSLGNNQLKQIPAEILRLNRLSTLSLFPNPYISLPNDLSHRQRIKSTAIRSLVEISTRKLLKELPNLIADSTNIIPADIVSRFKSVSHSIGYLVLSLFQLFDFSKMVSLLVQKRLAASVLKCGQRKIWLDPNEVNEISNANSRANIRKLVKDGLIIRKPEISQSRFRVLERAAAKRNGRHMGHGKRKGTADARMRSQVIWMRRMRVLRRLLAKYREAGKIDKHLYHHLYLKSKGNGFKNKRVLMEHIHKAKAEKVRAKTLAEQADVLRAKNKALRERRANKKAEKLEARQ</sequence>
<feature type="compositionally biased region" description="Acidic residues" evidence="7">
    <location>
        <begin position="15"/>
        <end position="27"/>
    </location>
</feature>
<evidence type="ECO:0000256" key="7">
    <source>
        <dbReference type="SAM" id="MobiDB-lite"/>
    </source>
</evidence>
<dbReference type="FunFam" id="1.10.1200.240:FF:000001">
    <property type="entry name" value="Ribosomal protein L19"/>
    <property type="match status" value="1"/>
</dbReference>
<dbReference type="CDD" id="cd01417">
    <property type="entry name" value="Ribosomal_L19e_E"/>
    <property type="match status" value="1"/>
</dbReference>
<name>A0AAN7HR43_9FUNG</name>
<evidence type="ECO:0000256" key="3">
    <source>
        <dbReference type="ARBA" id="ARBA00022737"/>
    </source>
</evidence>
<dbReference type="InterPro" id="IPR015972">
    <property type="entry name" value="Ribosomal_eL19_dom1"/>
</dbReference>
<dbReference type="SMART" id="SM01416">
    <property type="entry name" value="Ribosomal_L19e"/>
    <property type="match status" value="1"/>
</dbReference>
<feature type="compositionally biased region" description="Polar residues" evidence="7">
    <location>
        <begin position="1"/>
        <end position="10"/>
    </location>
</feature>
<evidence type="ECO:0000256" key="4">
    <source>
        <dbReference type="ARBA" id="ARBA00022980"/>
    </source>
</evidence>
<dbReference type="Gene3D" id="3.80.10.10">
    <property type="entry name" value="Ribonuclease Inhibitor"/>
    <property type="match status" value="1"/>
</dbReference>
<dbReference type="HAMAP" id="MF_01475">
    <property type="entry name" value="Ribosomal_eL19"/>
    <property type="match status" value="1"/>
</dbReference>
<dbReference type="Pfam" id="PF25476">
    <property type="entry name" value="Ribosomal_L19e_C"/>
    <property type="match status" value="1"/>
</dbReference>
<dbReference type="InterPro" id="IPR023638">
    <property type="entry name" value="Ribosomal_eL19_CS"/>
</dbReference>
<dbReference type="InterPro" id="IPR035970">
    <property type="entry name" value="60S_ribosomal_eL19_sf"/>
</dbReference>
<dbReference type="Proteomes" id="UP001304243">
    <property type="component" value="Unassembled WGS sequence"/>
</dbReference>
<evidence type="ECO:0000256" key="5">
    <source>
        <dbReference type="ARBA" id="ARBA00023274"/>
    </source>
</evidence>
<dbReference type="GO" id="GO:0022625">
    <property type="term" value="C:cytosolic large ribosomal subunit"/>
    <property type="evidence" value="ECO:0007669"/>
    <property type="project" value="InterPro"/>
</dbReference>
<proteinExistence type="inferred from homology"/>
<evidence type="ECO:0000256" key="2">
    <source>
        <dbReference type="ARBA" id="ARBA00022614"/>
    </source>
</evidence>
<dbReference type="EMBL" id="JASEJX010000030">
    <property type="protein sequence ID" value="KAK4511145.1"/>
    <property type="molecule type" value="Genomic_DNA"/>
</dbReference>
<feature type="domain" description="Large ribosomal subunit protein eL19" evidence="8">
    <location>
        <begin position="319"/>
        <end position="462"/>
    </location>
</feature>